<evidence type="ECO:0008006" key="4">
    <source>
        <dbReference type="Google" id="ProtNLM"/>
    </source>
</evidence>
<organism evidence="2 3">
    <name type="scientific">Acinetobacter lanii</name>
    <dbReference type="NCBI Taxonomy" id="2715163"/>
    <lineage>
        <taxon>Bacteria</taxon>
        <taxon>Pseudomonadati</taxon>
        <taxon>Pseudomonadota</taxon>
        <taxon>Gammaproteobacteria</taxon>
        <taxon>Moraxellales</taxon>
        <taxon>Moraxellaceae</taxon>
        <taxon>Acinetobacter</taxon>
    </lineage>
</organism>
<evidence type="ECO:0000313" key="2">
    <source>
        <dbReference type="EMBL" id="QIO07993.1"/>
    </source>
</evidence>
<gene>
    <name evidence="2" type="ORF">G8D99_02470</name>
</gene>
<reference evidence="2 3" key="1">
    <citation type="submission" date="2020-03" db="EMBL/GenBank/DDBJ databases">
        <authorList>
            <person name="Zhu W."/>
        </authorList>
    </citation>
    <scope>NUCLEOTIDE SEQUENCE [LARGE SCALE GENOMIC DNA]</scope>
    <source>
        <strain evidence="2 3">185</strain>
    </source>
</reference>
<proteinExistence type="predicted"/>
<feature type="chain" id="PRO_5026095662" description="VCBS repeat-containing protein" evidence="1">
    <location>
        <begin position="21"/>
        <end position="276"/>
    </location>
</feature>
<name>A0A6G8S1Y7_9GAMM</name>
<dbReference type="KEGG" id="alj:G8D99_02470"/>
<accession>A0A6G8S1Y7</accession>
<dbReference type="NCBIfam" id="NF047539">
    <property type="entry name" value="XAC2610_fam"/>
    <property type="match status" value="1"/>
</dbReference>
<feature type="signal peptide" evidence="1">
    <location>
        <begin position="1"/>
        <end position="20"/>
    </location>
</feature>
<keyword evidence="1" id="KW-0732">Signal</keyword>
<dbReference type="InterPro" id="IPR058087">
    <property type="entry name" value="XAC2610_dom"/>
</dbReference>
<dbReference type="SUPFAM" id="SSF69318">
    <property type="entry name" value="Integrin alpha N-terminal domain"/>
    <property type="match status" value="1"/>
</dbReference>
<dbReference type="RefSeq" id="WP_166322273.1">
    <property type="nucleotide sequence ID" value="NZ_CP049916.1"/>
</dbReference>
<dbReference type="AlphaFoldDB" id="A0A6G8S1Y7"/>
<dbReference type="Proteomes" id="UP000501939">
    <property type="component" value="Chromosome"/>
</dbReference>
<dbReference type="InterPro" id="IPR028994">
    <property type="entry name" value="Integrin_alpha_N"/>
</dbReference>
<evidence type="ECO:0000256" key="1">
    <source>
        <dbReference type="SAM" id="SignalP"/>
    </source>
</evidence>
<sequence length="276" mass="30901">MNFKTLVSIAALTLPLLSHAEVQNSSSANPLKQLTNVRVSMQRMLKSSEGRYFLSLYAGIAKPHAVLTDLIEKKNINFKGTQKADQIVMDAVNDSTSDDFIPMQLSGSLNVNSGIFKSNLVNVQDKTSTAVQFEPAFKVANKPLFTFKFYGVKADTPAQEQLLTRVDVINKTNNTVAQTLTGFSAYPNSIGYMDINFDGYYDVILSDLSQDRKVQDKRYVYWMYNPKTNQYQRSPQLDKIVGLPKLHGETKQIDFGEGQVYQVDNKGLLHPVNAPE</sequence>
<protein>
    <recommendedName>
        <fullName evidence="4">VCBS repeat-containing protein</fullName>
    </recommendedName>
</protein>
<dbReference type="EMBL" id="CP049916">
    <property type="protein sequence ID" value="QIO07993.1"/>
    <property type="molecule type" value="Genomic_DNA"/>
</dbReference>
<keyword evidence="3" id="KW-1185">Reference proteome</keyword>
<evidence type="ECO:0000313" key="3">
    <source>
        <dbReference type="Proteomes" id="UP000501939"/>
    </source>
</evidence>